<dbReference type="EMBL" id="MUAV01000022">
    <property type="protein sequence ID" value="RAP40202.1"/>
    <property type="molecule type" value="Genomic_DNA"/>
</dbReference>
<comment type="caution">
    <text evidence="2">The sequence shown here is derived from an EMBL/GenBank/DDBJ whole genome shotgun (WGS) entry which is preliminary data.</text>
</comment>
<protein>
    <submittedName>
        <fullName evidence="2">Uncharacterized protein</fullName>
    </submittedName>
</protein>
<keyword evidence="1" id="KW-0175">Coiled coil</keyword>
<evidence type="ECO:0000313" key="3">
    <source>
        <dbReference type="Proteomes" id="UP000248659"/>
    </source>
</evidence>
<sequence length="84" mass="9415">MPRITPDRIEEIESLARHNCDELAGLTAELAELQARVDKLEGRTNELGSTDTKPAQRRYRDPCRCEAVATETEGMQEGRKNGDT</sequence>
<evidence type="ECO:0000313" key="2">
    <source>
        <dbReference type="EMBL" id="RAP40202.1"/>
    </source>
</evidence>
<evidence type="ECO:0000256" key="1">
    <source>
        <dbReference type="SAM" id="Coils"/>
    </source>
</evidence>
<keyword evidence="3" id="KW-1185">Reference proteome</keyword>
<gene>
    <name evidence="2" type="ORF">BYZ73_16165</name>
</gene>
<accession>A0ABX9DCZ7</accession>
<proteinExistence type="predicted"/>
<dbReference type="Proteomes" id="UP000248659">
    <property type="component" value="Unassembled WGS sequence"/>
</dbReference>
<feature type="coiled-coil region" evidence="1">
    <location>
        <begin position="23"/>
        <end position="50"/>
    </location>
</feature>
<organism evidence="2 3">
    <name type="scientific">Rhodovulum viride</name>
    <dbReference type="NCBI Taxonomy" id="1231134"/>
    <lineage>
        <taxon>Bacteria</taxon>
        <taxon>Pseudomonadati</taxon>
        <taxon>Pseudomonadota</taxon>
        <taxon>Alphaproteobacteria</taxon>
        <taxon>Rhodobacterales</taxon>
        <taxon>Paracoccaceae</taxon>
        <taxon>Rhodovulum</taxon>
    </lineage>
</organism>
<name>A0ABX9DCZ7_9RHOB</name>
<dbReference type="RefSeq" id="WP_112316739.1">
    <property type="nucleotide sequence ID" value="NZ_MUAV01000022.1"/>
</dbReference>
<reference evidence="2 3" key="1">
    <citation type="submission" date="2017-01" db="EMBL/GenBank/DDBJ databases">
        <title>Genome sequence of Rhodovulum viride JA756.</title>
        <authorList>
            <person name="Lakshmi K.V."/>
            <person name="Tushar L.D."/>
            <person name="Sasikala C."/>
            <person name="Venkataramana C."/>
        </authorList>
    </citation>
    <scope>NUCLEOTIDE SEQUENCE [LARGE SCALE GENOMIC DNA]</scope>
    <source>
        <strain evidence="2 3">JA756</strain>
    </source>
</reference>